<name>K2GMY5_9RHOB</name>
<proteinExistence type="inferred from homology"/>
<sequence length="93" mass="9798">MDIRPVARQSAPMIENATSADAIVDARGLLCPLPVLKARKRLAALSGGQVLQLVADDPAAVVDVPHFCAQAGHTLLSVTERDGARVYLLKRGA</sequence>
<gene>
    <name evidence="3" type="ORF">OCGS_2027</name>
</gene>
<dbReference type="Gene3D" id="3.30.110.40">
    <property type="entry name" value="TusA-like domain"/>
    <property type="match status" value="1"/>
</dbReference>
<dbReference type="AlphaFoldDB" id="K2GMY5"/>
<dbReference type="Proteomes" id="UP000006765">
    <property type="component" value="Unassembled WGS sequence"/>
</dbReference>
<dbReference type="STRING" id="1231392.OCGS_2027"/>
<reference evidence="3 4" key="1">
    <citation type="journal article" date="2012" name="J. Bacteriol.">
        <title>Draft Genome Sequence of Oceaniovalibus guishaninsula JLT2003T.</title>
        <authorList>
            <person name="Tang K."/>
            <person name="Liu K."/>
            <person name="Jiao N."/>
        </authorList>
    </citation>
    <scope>NUCLEOTIDE SEQUENCE [LARGE SCALE GENOMIC DNA]</scope>
    <source>
        <strain evidence="3 4">JLT2003</strain>
    </source>
</reference>
<evidence type="ECO:0000313" key="4">
    <source>
        <dbReference type="Proteomes" id="UP000006765"/>
    </source>
</evidence>
<dbReference type="eggNOG" id="COG0425">
    <property type="taxonomic scope" value="Bacteria"/>
</dbReference>
<dbReference type="SUPFAM" id="SSF64307">
    <property type="entry name" value="SirA-like"/>
    <property type="match status" value="1"/>
</dbReference>
<dbReference type="InterPro" id="IPR036868">
    <property type="entry name" value="TusA-like_sf"/>
</dbReference>
<dbReference type="InterPro" id="IPR001455">
    <property type="entry name" value="TusA-like"/>
</dbReference>
<dbReference type="PATRIC" id="fig|1231392.3.peg.2038"/>
<protein>
    <recommendedName>
        <fullName evidence="2">UPF0033 domain-containing protein</fullName>
    </recommendedName>
</protein>
<comment type="similarity">
    <text evidence="1">Belongs to the sulfur carrier protein TusA family.</text>
</comment>
<evidence type="ECO:0000313" key="3">
    <source>
        <dbReference type="EMBL" id="EKE44046.1"/>
    </source>
</evidence>
<evidence type="ECO:0000256" key="1">
    <source>
        <dbReference type="ARBA" id="ARBA00008984"/>
    </source>
</evidence>
<accession>K2GMY5</accession>
<dbReference type="Pfam" id="PF01206">
    <property type="entry name" value="TusA"/>
    <property type="match status" value="1"/>
</dbReference>
<dbReference type="EMBL" id="AMGO01000046">
    <property type="protein sequence ID" value="EKE44046.1"/>
    <property type="molecule type" value="Genomic_DNA"/>
</dbReference>
<dbReference type="CDD" id="cd00291">
    <property type="entry name" value="SirA_YedF_YeeD"/>
    <property type="match status" value="1"/>
</dbReference>
<comment type="caution">
    <text evidence="3">The sequence shown here is derived from an EMBL/GenBank/DDBJ whole genome shotgun (WGS) entry which is preliminary data.</text>
</comment>
<dbReference type="PANTHER" id="PTHR33279">
    <property type="entry name" value="SULFUR CARRIER PROTEIN YEDF-RELATED"/>
    <property type="match status" value="1"/>
</dbReference>
<keyword evidence="4" id="KW-1185">Reference proteome</keyword>
<feature type="domain" description="UPF0033" evidence="2">
    <location>
        <begin position="24"/>
        <end position="48"/>
    </location>
</feature>
<dbReference type="PANTHER" id="PTHR33279:SF6">
    <property type="entry name" value="SULFUR CARRIER PROTEIN YEDF-RELATED"/>
    <property type="match status" value="1"/>
</dbReference>
<dbReference type="PROSITE" id="PS01148">
    <property type="entry name" value="UPF0033"/>
    <property type="match status" value="1"/>
</dbReference>
<evidence type="ECO:0000259" key="2">
    <source>
        <dbReference type="PROSITE" id="PS01148"/>
    </source>
</evidence>
<organism evidence="3 4">
    <name type="scientific">Oceaniovalibus guishaninsula JLT2003</name>
    <dbReference type="NCBI Taxonomy" id="1231392"/>
    <lineage>
        <taxon>Bacteria</taxon>
        <taxon>Pseudomonadati</taxon>
        <taxon>Pseudomonadota</taxon>
        <taxon>Alphaproteobacteria</taxon>
        <taxon>Rhodobacterales</taxon>
        <taxon>Roseobacteraceae</taxon>
        <taxon>Oceaniovalibus</taxon>
    </lineage>
</organism>